<gene>
    <name evidence="6" type="ORF">EV690_3075</name>
</gene>
<dbReference type="SUPFAM" id="SSF51215">
    <property type="entry name" value="Regulatory protein AraC"/>
    <property type="match status" value="1"/>
</dbReference>
<dbReference type="PRINTS" id="PR00032">
    <property type="entry name" value="HTHARAC"/>
</dbReference>
<evidence type="ECO:0000313" key="6">
    <source>
        <dbReference type="EMBL" id="TCK46926.1"/>
    </source>
</evidence>
<dbReference type="InterPro" id="IPR050204">
    <property type="entry name" value="AraC_XylS_family_regulators"/>
</dbReference>
<dbReference type="Proteomes" id="UP000295565">
    <property type="component" value="Unassembled WGS sequence"/>
</dbReference>
<dbReference type="Pfam" id="PF02311">
    <property type="entry name" value="AraC_binding"/>
    <property type="match status" value="1"/>
</dbReference>
<keyword evidence="3" id="KW-0010">Activator</keyword>
<dbReference type="EMBL" id="SMGD01000016">
    <property type="protein sequence ID" value="TCK46926.1"/>
    <property type="molecule type" value="Genomic_DNA"/>
</dbReference>
<dbReference type="InterPro" id="IPR018060">
    <property type="entry name" value="HTH_AraC"/>
</dbReference>
<dbReference type="SUPFAM" id="SSF46689">
    <property type="entry name" value="Homeodomain-like"/>
    <property type="match status" value="2"/>
</dbReference>
<dbReference type="InterPro" id="IPR020449">
    <property type="entry name" value="Tscrpt_reg_AraC-type_HTH"/>
</dbReference>
<dbReference type="PANTHER" id="PTHR46796">
    <property type="entry name" value="HTH-TYPE TRANSCRIPTIONAL ACTIVATOR RHAS-RELATED"/>
    <property type="match status" value="1"/>
</dbReference>
<dbReference type="RefSeq" id="WP_131913825.1">
    <property type="nucleotide sequence ID" value="NZ_OU594967.1"/>
</dbReference>
<accession>A0A4R1J8P0</accession>
<proteinExistence type="predicted"/>
<evidence type="ECO:0000313" key="7">
    <source>
        <dbReference type="Proteomes" id="UP000295565"/>
    </source>
</evidence>
<keyword evidence="4" id="KW-0804">Transcription</keyword>
<comment type="caution">
    <text evidence="6">The sequence shown here is derived from an EMBL/GenBank/DDBJ whole genome shotgun (WGS) entry which is preliminary data.</text>
</comment>
<feature type="domain" description="HTH araC/xylS-type" evidence="5">
    <location>
        <begin position="168"/>
        <end position="263"/>
    </location>
</feature>
<keyword evidence="7" id="KW-1185">Reference proteome</keyword>
<dbReference type="PANTHER" id="PTHR46796:SF11">
    <property type="entry name" value="TRANSCRIPTIONAL REGULATOR-RELATED"/>
    <property type="match status" value="1"/>
</dbReference>
<sequence>MDKIYYQSSAETGIDLIHGYYQQFAFERHYHLDYHIGLITAGEQRFLYRGEHHRIGPEELVIMPPDELHDGYAPHLQGYQVRVFSIDPQWFDSHLNLVNPTTLSFKQLIIRDRTLFYQLIQAHLLMHDDTLSQLAKDCIPYEALSVLVEHYATTKERPAVQLGQQTLTTLREFMLAHLDQPIHLHQLSDICQLSPIQFQRRFKAAMGITPHAWLLRLRLEQAMNLIKAKIPGTDVAQQVGFYDQAHFSKAFKRAYGVSPSQVS</sequence>
<dbReference type="InterPro" id="IPR003313">
    <property type="entry name" value="AraC-bd"/>
</dbReference>
<dbReference type="PROSITE" id="PS01124">
    <property type="entry name" value="HTH_ARAC_FAMILY_2"/>
    <property type="match status" value="1"/>
</dbReference>
<protein>
    <submittedName>
        <fullName evidence="6">AraC-like protein</fullName>
    </submittedName>
</protein>
<organism evidence="6 7">
    <name type="scientific">Celerinatantimonas diazotrophica</name>
    <dbReference type="NCBI Taxonomy" id="412034"/>
    <lineage>
        <taxon>Bacteria</taxon>
        <taxon>Pseudomonadati</taxon>
        <taxon>Pseudomonadota</taxon>
        <taxon>Gammaproteobacteria</taxon>
        <taxon>Celerinatantimonadaceae</taxon>
        <taxon>Celerinatantimonas</taxon>
    </lineage>
</organism>
<dbReference type="SMART" id="SM00342">
    <property type="entry name" value="HTH_ARAC"/>
    <property type="match status" value="1"/>
</dbReference>
<keyword evidence="1" id="KW-0805">Transcription regulation</keyword>
<name>A0A4R1J8P0_9GAMM</name>
<dbReference type="Gene3D" id="1.10.10.60">
    <property type="entry name" value="Homeodomain-like"/>
    <property type="match status" value="1"/>
</dbReference>
<evidence type="ECO:0000256" key="4">
    <source>
        <dbReference type="ARBA" id="ARBA00023163"/>
    </source>
</evidence>
<dbReference type="InterPro" id="IPR009057">
    <property type="entry name" value="Homeodomain-like_sf"/>
</dbReference>
<dbReference type="Pfam" id="PF12833">
    <property type="entry name" value="HTH_18"/>
    <property type="match status" value="1"/>
</dbReference>
<dbReference type="InterPro" id="IPR037923">
    <property type="entry name" value="HTH-like"/>
</dbReference>
<evidence type="ECO:0000256" key="3">
    <source>
        <dbReference type="ARBA" id="ARBA00023159"/>
    </source>
</evidence>
<evidence type="ECO:0000259" key="5">
    <source>
        <dbReference type="PROSITE" id="PS01124"/>
    </source>
</evidence>
<evidence type="ECO:0000256" key="1">
    <source>
        <dbReference type="ARBA" id="ARBA00023015"/>
    </source>
</evidence>
<dbReference type="GO" id="GO:0003700">
    <property type="term" value="F:DNA-binding transcription factor activity"/>
    <property type="evidence" value="ECO:0007669"/>
    <property type="project" value="InterPro"/>
</dbReference>
<keyword evidence="2" id="KW-0238">DNA-binding</keyword>
<reference evidence="6 7" key="1">
    <citation type="submission" date="2019-03" db="EMBL/GenBank/DDBJ databases">
        <title>Genomic Encyclopedia of Type Strains, Phase IV (KMG-IV): sequencing the most valuable type-strain genomes for metagenomic binning, comparative biology and taxonomic classification.</title>
        <authorList>
            <person name="Goeker M."/>
        </authorList>
    </citation>
    <scope>NUCLEOTIDE SEQUENCE [LARGE SCALE GENOMIC DNA]</scope>
    <source>
        <strain evidence="6 7">DSM 18577</strain>
    </source>
</reference>
<dbReference type="OrthoDB" id="9809338at2"/>
<dbReference type="GO" id="GO:0043565">
    <property type="term" value="F:sequence-specific DNA binding"/>
    <property type="evidence" value="ECO:0007669"/>
    <property type="project" value="InterPro"/>
</dbReference>
<dbReference type="AlphaFoldDB" id="A0A4R1J8P0"/>
<evidence type="ECO:0000256" key="2">
    <source>
        <dbReference type="ARBA" id="ARBA00023125"/>
    </source>
</evidence>